<dbReference type="AlphaFoldDB" id="A0A5C3MQL2"/>
<evidence type="ECO:0000256" key="1">
    <source>
        <dbReference type="SAM" id="Phobius"/>
    </source>
</evidence>
<keyword evidence="3" id="KW-1185">Reference proteome</keyword>
<evidence type="ECO:0000313" key="2">
    <source>
        <dbReference type="EMBL" id="TFK47105.1"/>
    </source>
</evidence>
<keyword evidence="1" id="KW-0812">Transmembrane</keyword>
<keyword evidence="1" id="KW-1133">Transmembrane helix</keyword>
<protein>
    <submittedName>
        <fullName evidence="2">Uncharacterized protein</fullName>
    </submittedName>
</protein>
<evidence type="ECO:0000313" key="3">
    <source>
        <dbReference type="Proteomes" id="UP000305948"/>
    </source>
</evidence>
<gene>
    <name evidence="2" type="ORF">OE88DRAFT_1666368</name>
</gene>
<dbReference type="Proteomes" id="UP000305948">
    <property type="component" value="Unassembled WGS sequence"/>
</dbReference>
<feature type="transmembrane region" description="Helical" evidence="1">
    <location>
        <begin position="238"/>
        <end position="259"/>
    </location>
</feature>
<name>A0A5C3MQL2_9AGAM</name>
<organism evidence="2 3">
    <name type="scientific">Heliocybe sulcata</name>
    <dbReference type="NCBI Taxonomy" id="5364"/>
    <lineage>
        <taxon>Eukaryota</taxon>
        <taxon>Fungi</taxon>
        <taxon>Dikarya</taxon>
        <taxon>Basidiomycota</taxon>
        <taxon>Agaricomycotina</taxon>
        <taxon>Agaricomycetes</taxon>
        <taxon>Gloeophyllales</taxon>
        <taxon>Gloeophyllaceae</taxon>
        <taxon>Heliocybe</taxon>
    </lineage>
</organism>
<proteinExistence type="predicted"/>
<dbReference type="EMBL" id="ML213525">
    <property type="protein sequence ID" value="TFK47105.1"/>
    <property type="molecule type" value="Genomic_DNA"/>
</dbReference>
<sequence length="260" mass="28587">MPMSRSSFRVVLTAVRVVPHRHINFQPLKTQGKRALAGSRPAPSEFRDAFRVSPQAPSARYMVTAIMVMRLEHESDNDCRYASMTGELLCLGTLHITTVQCGRSITQDGDIVTYLCLHWEALWWMSCIAHAAYTPFTVTCLDKDHYGICRSYGRSHASLPQMLDVALVAFLLSSIPGFSGSVHCSDGEPASVASSNRERQLIICCSAILFQLTSILCDKVQSPWCVLVRLKGVPGGASVVAFIFLSAAYTSAFAALLHWN</sequence>
<accession>A0A5C3MQL2</accession>
<reference evidence="2 3" key="1">
    <citation type="journal article" date="2019" name="Nat. Ecol. Evol.">
        <title>Megaphylogeny resolves global patterns of mushroom evolution.</title>
        <authorList>
            <person name="Varga T."/>
            <person name="Krizsan K."/>
            <person name="Foldi C."/>
            <person name="Dima B."/>
            <person name="Sanchez-Garcia M."/>
            <person name="Sanchez-Ramirez S."/>
            <person name="Szollosi G.J."/>
            <person name="Szarkandi J.G."/>
            <person name="Papp V."/>
            <person name="Albert L."/>
            <person name="Andreopoulos W."/>
            <person name="Angelini C."/>
            <person name="Antonin V."/>
            <person name="Barry K.W."/>
            <person name="Bougher N.L."/>
            <person name="Buchanan P."/>
            <person name="Buyck B."/>
            <person name="Bense V."/>
            <person name="Catcheside P."/>
            <person name="Chovatia M."/>
            <person name="Cooper J."/>
            <person name="Damon W."/>
            <person name="Desjardin D."/>
            <person name="Finy P."/>
            <person name="Geml J."/>
            <person name="Haridas S."/>
            <person name="Hughes K."/>
            <person name="Justo A."/>
            <person name="Karasinski D."/>
            <person name="Kautmanova I."/>
            <person name="Kiss B."/>
            <person name="Kocsube S."/>
            <person name="Kotiranta H."/>
            <person name="LaButti K.M."/>
            <person name="Lechner B.E."/>
            <person name="Liimatainen K."/>
            <person name="Lipzen A."/>
            <person name="Lukacs Z."/>
            <person name="Mihaltcheva S."/>
            <person name="Morgado L.N."/>
            <person name="Niskanen T."/>
            <person name="Noordeloos M.E."/>
            <person name="Ohm R.A."/>
            <person name="Ortiz-Santana B."/>
            <person name="Ovrebo C."/>
            <person name="Racz N."/>
            <person name="Riley R."/>
            <person name="Savchenko A."/>
            <person name="Shiryaev A."/>
            <person name="Soop K."/>
            <person name="Spirin V."/>
            <person name="Szebenyi C."/>
            <person name="Tomsovsky M."/>
            <person name="Tulloss R.E."/>
            <person name="Uehling J."/>
            <person name="Grigoriev I.V."/>
            <person name="Vagvolgyi C."/>
            <person name="Papp T."/>
            <person name="Martin F.M."/>
            <person name="Miettinen O."/>
            <person name="Hibbett D.S."/>
            <person name="Nagy L.G."/>
        </authorList>
    </citation>
    <scope>NUCLEOTIDE SEQUENCE [LARGE SCALE GENOMIC DNA]</scope>
    <source>
        <strain evidence="2 3">OMC1185</strain>
    </source>
</reference>
<keyword evidence="1" id="KW-0472">Membrane</keyword>